<dbReference type="AlphaFoldDB" id="A0A835CBE6"/>
<organism evidence="3 4">
    <name type="scientific">Senna tora</name>
    <dbReference type="NCBI Taxonomy" id="362788"/>
    <lineage>
        <taxon>Eukaryota</taxon>
        <taxon>Viridiplantae</taxon>
        <taxon>Streptophyta</taxon>
        <taxon>Embryophyta</taxon>
        <taxon>Tracheophyta</taxon>
        <taxon>Spermatophyta</taxon>
        <taxon>Magnoliopsida</taxon>
        <taxon>eudicotyledons</taxon>
        <taxon>Gunneridae</taxon>
        <taxon>Pentapetalae</taxon>
        <taxon>rosids</taxon>
        <taxon>fabids</taxon>
        <taxon>Fabales</taxon>
        <taxon>Fabaceae</taxon>
        <taxon>Caesalpinioideae</taxon>
        <taxon>Cassia clade</taxon>
        <taxon>Senna</taxon>
    </lineage>
</organism>
<gene>
    <name evidence="3" type="ORF">G2W53_011633</name>
</gene>
<dbReference type="EMBL" id="JAAIUW010000004">
    <property type="protein sequence ID" value="KAF7836774.1"/>
    <property type="molecule type" value="Genomic_DNA"/>
</dbReference>
<dbReference type="Proteomes" id="UP000634136">
    <property type="component" value="Unassembled WGS sequence"/>
</dbReference>
<evidence type="ECO:0000256" key="2">
    <source>
        <dbReference type="SAM" id="Phobius"/>
    </source>
</evidence>
<reference evidence="3" key="1">
    <citation type="submission" date="2020-09" db="EMBL/GenBank/DDBJ databases">
        <title>Genome-Enabled Discovery of Anthraquinone Biosynthesis in Senna tora.</title>
        <authorList>
            <person name="Kang S.-H."/>
            <person name="Pandey R.P."/>
            <person name="Lee C.-M."/>
            <person name="Sim J.-S."/>
            <person name="Jeong J.-T."/>
            <person name="Choi B.-S."/>
            <person name="Jung M."/>
            <person name="Ginzburg D."/>
            <person name="Zhao K."/>
            <person name="Won S.Y."/>
            <person name="Oh T.-J."/>
            <person name="Yu Y."/>
            <person name="Kim N.-H."/>
            <person name="Lee O.R."/>
            <person name="Lee T.-H."/>
            <person name="Bashyal P."/>
            <person name="Kim T.-S."/>
            <person name="Lee W.-H."/>
            <person name="Kawkins C."/>
            <person name="Kim C.-K."/>
            <person name="Kim J.S."/>
            <person name="Ahn B.O."/>
            <person name="Rhee S.Y."/>
            <person name="Sohng J.K."/>
        </authorList>
    </citation>
    <scope>NUCLEOTIDE SEQUENCE</scope>
    <source>
        <tissue evidence="3">Leaf</tissue>
    </source>
</reference>
<sequence>MFSNITLKIIDAGKALFPSIRGKEVNIFKETLEICYNFFTWFFGIIFTLKITDSGKAFYAENHSVMMAVVLIKFVYFLILVLGTLSEMYTRNLDLRNDPRKNEELDSNRNPENRMNTSSL</sequence>
<feature type="transmembrane region" description="Helical" evidence="2">
    <location>
        <begin position="64"/>
        <end position="85"/>
    </location>
</feature>
<name>A0A835CBE6_9FABA</name>
<protein>
    <submittedName>
        <fullName evidence="3">Uncharacterized protein</fullName>
    </submittedName>
</protein>
<evidence type="ECO:0000313" key="3">
    <source>
        <dbReference type="EMBL" id="KAF7836774.1"/>
    </source>
</evidence>
<feature type="transmembrane region" description="Helical" evidence="2">
    <location>
        <begin position="34"/>
        <end position="52"/>
    </location>
</feature>
<keyword evidence="2" id="KW-0812">Transmembrane</keyword>
<evidence type="ECO:0000256" key="1">
    <source>
        <dbReference type="SAM" id="MobiDB-lite"/>
    </source>
</evidence>
<dbReference type="OrthoDB" id="10598481at2759"/>
<keyword evidence="4" id="KW-1185">Reference proteome</keyword>
<keyword evidence="2" id="KW-0472">Membrane</keyword>
<evidence type="ECO:0000313" key="4">
    <source>
        <dbReference type="Proteomes" id="UP000634136"/>
    </source>
</evidence>
<feature type="region of interest" description="Disordered" evidence="1">
    <location>
        <begin position="98"/>
        <end position="120"/>
    </location>
</feature>
<feature type="compositionally biased region" description="Basic and acidic residues" evidence="1">
    <location>
        <begin position="98"/>
        <end position="112"/>
    </location>
</feature>
<accession>A0A835CBE6</accession>
<comment type="caution">
    <text evidence="3">The sequence shown here is derived from an EMBL/GenBank/DDBJ whole genome shotgun (WGS) entry which is preliminary data.</text>
</comment>
<keyword evidence="2" id="KW-1133">Transmembrane helix</keyword>
<proteinExistence type="predicted"/>